<gene>
    <name evidence="1" type="ORF">HAX54_006326</name>
</gene>
<evidence type="ECO:0000313" key="1">
    <source>
        <dbReference type="EMBL" id="MCE3216390.1"/>
    </source>
</evidence>
<reference evidence="1 2" key="1">
    <citation type="journal article" date="2021" name="BMC Genomics">
        <title>Datura genome reveals duplications of psychoactive alkaloid biosynthetic genes and high mutation rate following tissue culture.</title>
        <authorList>
            <person name="Rajewski A."/>
            <person name="Carter-House D."/>
            <person name="Stajich J."/>
            <person name="Litt A."/>
        </authorList>
    </citation>
    <scope>NUCLEOTIDE SEQUENCE [LARGE SCALE GENOMIC DNA]</scope>
    <source>
        <strain evidence="1">AR-01</strain>
    </source>
</reference>
<keyword evidence="2" id="KW-1185">Reference proteome</keyword>
<dbReference type="EMBL" id="JACEIK010013166">
    <property type="protein sequence ID" value="MCE3216390.1"/>
    <property type="molecule type" value="Genomic_DNA"/>
</dbReference>
<dbReference type="Proteomes" id="UP000823775">
    <property type="component" value="Unassembled WGS sequence"/>
</dbReference>
<proteinExistence type="predicted"/>
<feature type="non-terminal residue" evidence="1">
    <location>
        <position position="1"/>
    </location>
</feature>
<sequence>QTTSCRNCPLWSSPPHGFKTRLQGRAQTTSCRNCPLWGSPPHGFKTRLQGR</sequence>
<comment type="caution">
    <text evidence="1">The sequence shown here is derived from an EMBL/GenBank/DDBJ whole genome shotgun (WGS) entry which is preliminary data.</text>
</comment>
<accession>A0ABS8WWM9</accession>
<name>A0ABS8WWM9_DATST</name>
<feature type="non-terminal residue" evidence="1">
    <location>
        <position position="51"/>
    </location>
</feature>
<organism evidence="1 2">
    <name type="scientific">Datura stramonium</name>
    <name type="common">Jimsonweed</name>
    <name type="synonym">Common thornapple</name>
    <dbReference type="NCBI Taxonomy" id="4076"/>
    <lineage>
        <taxon>Eukaryota</taxon>
        <taxon>Viridiplantae</taxon>
        <taxon>Streptophyta</taxon>
        <taxon>Embryophyta</taxon>
        <taxon>Tracheophyta</taxon>
        <taxon>Spermatophyta</taxon>
        <taxon>Magnoliopsida</taxon>
        <taxon>eudicotyledons</taxon>
        <taxon>Gunneridae</taxon>
        <taxon>Pentapetalae</taxon>
        <taxon>asterids</taxon>
        <taxon>lamiids</taxon>
        <taxon>Solanales</taxon>
        <taxon>Solanaceae</taxon>
        <taxon>Solanoideae</taxon>
        <taxon>Datureae</taxon>
        <taxon>Datura</taxon>
    </lineage>
</organism>
<protein>
    <submittedName>
        <fullName evidence="1">Uncharacterized protein</fullName>
    </submittedName>
</protein>
<evidence type="ECO:0000313" key="2">
    <source>
        <dbReference type="Proteomes" id="UP000823775"/>
    </source>
</evidence>